<gene>
    <name evidence="1" type="ORF">OWV82_022755</name>
</gene>
<dbReference type="Proteomes" id="UP001164539">
    <property type="component" value="Chromosome 13"/>
</dbReference>
<dbReference type="EMBL" id="CM051406">
    <property type="protein sequence ID" value="KAJ4702752.1"/>
    <property type="molecule type" value="Genomic_DNA"/>
</dbReference>
<evidence type="ECO:0000313" key="2">
    <source>
        <dbReference type="Proteomes" id="UP001164539"/>
    </source>
</evidence>
<comment type="caution">
    <text evidence="1">The sequence shown here is derived from an EMBL/GenBank/DDBJ whole genome shotgun (WGS) entry which is preliminary data.</text>
</comment>
<sequence length="254" mass="28626">MAATFLQLPLASSIFFRLNNHNQCHSFFTATTSTSSAPKLFLCSSRRNSKSGVVLVGKEETELRVSEENEQEEDEEPTPEDLEYTGQIKRVLELLRKNRDMLFSEVKLTIMIEDPREVERRRLLGIEDPDAPTRDDLAEALELVNEGKVPKNRIALRMLAEEMLQWPNLEVEPQKKKSTKSLYAKVTDTGIDPEVAAKRLNVDWDSAAEIADDDINDETEVPPAVGYGALYLVTAFPVIIGISVVLILFYNSLQ</sequence>
<reference evidence="1 2" key="1">
    <citation type="journal article" date="2023" name="Science">
        <title>Complex scaffold remodeling in plant triterpene biosynthesis.</title>
        <authorList>
            <person name="De La Pena R."/>
            <person name="Hodgson H."/>
            <person name="Liu J.C."/>
            <person name="Stephenson M.J."/>
            <person name="Martin A.C."/>
            <person name="Owen C."/>
            <person name="Harkess A."/>
            <person name="Leebens-Mack J."/>
            <person name="Jimenez L.E."/>
            <person name="Osbourn A."/>
            <person name="Sattely E.S."/>
        </authorList>
    </citation>
    <scope>NUCLEOTIDE SEQUENCE [LARGE SCALE GENOMIC DNA]</scope>
    <source>
        <strain evidence="2">cv. JPN11</strain>
        <tissue evidence="1">Leaf</tissue>
    </source>
</reference>
<protein>
    <submittedName>
        <fullName evidence="1">Ycf3-interacting protein 1, chloroplastic</fullName>
    </submittedName>
</protein>
<name>A0ACC1WUW8_MELAZ</name>
<keyword evidence="2" id="KW-1185">Reference proteome</keyword>
<organism evidence="1 2">
    <name type="scientific">Melia azedarach</name>
    <name type="common">Chinaberry tree</name>
    <dbReference type="NCBI Taxonomy" id="155640"/>
    <lineage>
        <taxon>Eukaryota</taxon>
        <taxon>Viridiplantae</taxon>
        <taxon>Streptophyta</taxon>
        <taxon>Embryophyta</taxon>
        <taxon>Tracheophyta</taxon>
        <taxon>Spermatophyta</taxon>
        <taxon>Magnoliopsida</taxon>
        <taxon>eudicotyledons</taxon>
        <taxon>Gunneridae</taxon>
        <taxon>Pentapetalae</taxon>
        <taxon>rosids</taxon>
        <taxon>malvids</taxon>
        <taxon>Sapindales</taxon>
        <taxon>Meliaceae</taxon>
        <taxon>Melia</taxon>
    </lineage>
</organism>
<proteinExistence type="predicted"/>
<accession>A0ACC1WUW8</accession>
<evidence type="ECO:0000313" key="1">
    <source>
        <dbReference type="EMBL" id="KAJ4702752.1"/>
    </source>
</evidence>